<dbReference type="InterPro" id="IPR055439">
    <property type="entry name" value="Beta-prop_EML_1st"/>
</dbReference>
<dbReference type="GO" id="GO:0008017">
    <property type="term" value="F:microtubule binding"/>
    <property type="evidence" value="ECO:0007669"/>
    <property type="project" value="TreeGrafter"/>
</dbReference>
<dbReference type="InterPro" id="IPR055442">
    <property type="entry name" value="Beta-prop_EML-like_2nd"/>
</dbReference>
<keyword evidence="1" id="KW-0853">WD repeat</keyword>
<dbReference type="InterPro" id="IPR015943">
    <property type="entry name" value="WD40/YVTN_repeat-like_dom_sf"/>
</dbReference>
<evidence type="ECO:0000313" key="7">
    <source>
        <dbReference type="Proteomes" id="UP000005237"/>
    </source>
</evidence>
<dbReference type="GO" id="GO:0000226">
    <property type="term" value="P:microtubule cytoskeleton organization"/>
    <property type="evidence" value="ECO:0007669"/>
    <property type="project" value="TreeGrafter"/>
</dbReference>
<evidence type="ECO:0000256" key="2">
    <source>
        <dbReference type="ARBA" id="ARBA00022701"/>
    </source>
</evidence>
<evidence type="ECO:0000259" key="4">
    <source>
        <dbReference type="Pfam" id="PF23409"/>
    </source>
</evidence>
<dbReference type="AlphaFoldDB" id="A0A8R1HZR6"/>
<dbReference type="PANTHER" id="PTHR13720:SF50">
    <property type="entry name" value="ECHINODERM MICROTUBULE-ASSOCIATED PROTEIN-LIKE 2"/>
    <property type="match status" value="1"/>
</dbReference>
<accession>A0A8R1HZR6</accession>
<evidence type="ECO:0000259" key="5">
    <source>
        <dbReference type="Pfam" id="PF23414"/>
    </source>
</evidence>
<keyword evidence="3" id="KW-0677">Repeat</keyword>
<dbReference type="Gene3D" id="2.130.10.10">
    <property type="entry name" value="YVTN repeat-like/Quinoprotein amine dehydrogenase"/>
    <property type="match status" value="2"/>
</dbReference>
<reference evidence="7" key="1">
    <citation type="submission" date="2010-08" db="EMBL/GenBank/DDBJ databases">
        <authorList>
            <consortium name="Caenorhabditis japonica Sequencing Consortium"/>
            <person name="Wilson R.K."/>
        </authorList>
    </citation>
    <scope>NUCLEOTIDE SEQUENCE [LARGE SCALE GENOMIC DNA]</scope>
    <source>
        <strain evidence="7">DF5081</strain>
    </source>
</reference>
<proteinExistence type="predicted"/>
<evidence type="ECO:0000313" key="6">
    <source>
        <dbReference type="EnsemblMetazoa" id="CJA13074.1"/>
    </source>
</evidence>
<dbReference type="Pfam" id="PF23414">
    <property type="entry name" value="Beta-prop_EML_2"/>
    <property type="match status" value="1"/>
</dbReference>
<protein>
    <submittedName>
        <fullName evidence="6">WD_REPEATS_REGION domain-containing protein</fullName>
    </submittedName>
</protein>
<dbReference type="SUPFAM" id="SSF50978">
    <property type="entry name" value="WD40 repeat-like"/>
    <property type="match status" value="2"/>
</dbReference>
<organism evidence="6 7">
    <name type="scientific">Caenorhabditis japonica</name>
    <dbReference type="NCBI Taxonomy" id="281687"/>
    <lineage>
        <taxon>Eukaryota</taxon>
        <taxon>Metazoa</taxon>
        <taxon>Ecdysozoa</taxon>
        <taxon>Nematoda</taxon>
        <taxon>Chromadorea</taxon>
        <taxon>Rhabditida</taxon>
        <taxon>Rhabditina</taxon>
        <taxon>Rhabditomorpha</taxon>
        <taxon>Rhabditoidea</taxon>
        <taxon>Rhabditidae</taxon>
        <taxon>Peloderinae</taxon>
        <taxon>Caenorhabditis</taxon>
    </lineage>
</organism>
<feature type="domain" description="EML-like second beta-propeller" evidence="5">
    <location>
        <begin position="223"/>
        <end position="474"/>
    </location>
</feature>
<reference evidence="6" key="2">
    <citation type="submission" date="2022-06" db="UniProtKB">
        <authorList>
            <consortium name="EnsemblMetazoa"/>
        </authorList>
    </citation>
    <scope>IDENTIFICATION</scope>
    <source>
        <strain evidence="6">DF5081</strain>
    </source>
</reference>
<dbReference type="Pfam" id="PF23409">
    <property type="entry name" value="Beta-prop_EML"/>
    <property type="match status" value="1"/>
</dbReference>
<evidence type="ECO:0000256" key="1">
    <source>
        <dbReference type="ARBA" id="ARBA00022574"/>
    </source>
</evidence>
<keyword evidence="2" id="KW-0493">Microtubule</keyword>
<dbReference type="PANTHER" id="PTHR13720">
    <property type="entry name" value="WD-40 REPEAT PROTEIN"/>
    <property type="match status" value="1"/>
</dbReference>
<dbReference type="InterPro" id="IPR036322">
    <property type="entry name" value="WD40_repeat_dom_sf"/>
</dbReference>
<name>A0A8R1HZR6_CAEJA</name>
<dbReference type="Proteomes" id="UP000005237">
    <property type="component" value="Unassembled WGS sequence"/>
</dbReference>
<dbReference type="InterPro" id="IPR001680">
    <property type="entry name" value="WD40_rpt"/>
</dbReference>
<sequence length="476" mass="52031">MLISIALHPNKILIASGQSSCHSTDKSLKTEHTSPVESPEELVKQLELEHTEAHVRIWDSVKLTTLTILSGFDKGICHVSFSQTNSGAHLAVVDDSLRHMLSVWSWQKGSRDGEVKVASDVVFECKWHPTIQNLLVAYGRGHFSFFPYNPATGVLTKTVATFEAHSVHPGGVYALALAKSGKLLSGGKDRMISEWDVNDLVRSRRPIEGAIGDLSALEICGTNQLIATSQCGTVRVWNIVEKKVDWTKKFIDAVECMDIDATNTHLILGFSGGTWQVINIAKQQTIEEKREGTVAVTAVKFTPTGSTFAVATKEPSLILYRIDVSKNLLVVSRIHQLPSPIIAIDFSQDCQHLRAQSSGAHLLFWSKTGEACEGSELRDVKWATSRVRLGFETALVAHSSNGQISSVSQTEDLVAAGMENGTVRLYRNPVTSVTAGFVELLGHGKLVKSVCFASKSKSQLFSCSPTDNSIFEWSLE</sequence>
<dbReference type="GO" id="GO:0005874">
    <property type="term" value="C:microtubule"/>
    <property type="evidence" value="ECO:0007669"/>
    <property type="project" value="UniProtKB-KW"/>
</dbReference>
<keyword evidence="7" id="KW-1185">Reference proteome</keyword>
<feature type="domain" description="EML-like first beta-propeller" evidence="4">
    <location>
        <begin position="4"/>
        <end position="164"/>
    </location>
</feature>
<dbReference type="InterPro" id="IPR050630">
    <property type="entry name" value="WD_repeat_EMAP"/>
</dbReference>
<dbReference type="GO" id="GO:0072686">
    <property type="term" value="C:mitotic spindle"/>
    <property type="evidence" value="ECO:0007669"/>
    <property type="project" value="TreeGrafter"/>
</dbReference>
<dbReference type="EnsemblMetazoa" id="CJA13074.1">
    <property type="protein sequence ID" value="CJA13074.1"/>
    <property type="gene ID" value="WBGene00132278"/>
</dbReference>
<dbReference type="SMART" id="SM00320">
    <property type="entry name" value="WD40"/>
    <property type="match status" value="8"/>
</dbReference>
<evidence type="ECO:0000256" key="3">
    <source>
        <dbReference type="ARBA" id="ARBA00022737"/>
    </source>
</evidence>